<evidence type="ECO:0000313" key="4">
    <source>
        <dbReference type="Proteomes" id="UP000030645"/>
    </source>
</evidence>
<dbReference type="Proteomes" id="UP000030645">
    <property type="component" value="Unassembled WGS sequence"/>
</dbReference>
<gene>
    <name evidence="3" type="ORF">L484_018742</name>
</gene>
<evidence type="ECO:0000259" key="2">
    <source>
        <dbReference type="SMART" id="SM00090"/>
    </source>
</evidence>
<dbReference type="InterPro" id="IPR051272">
    <property type="entry name" value="RIO-type_Ser/Thr_kinase"/>
</dbReference>
<feature type="region of interest" description="Disordered" evidence="1">
    <location>
        <begin position="142"/>
        <end position="165"/>
    </location>
</feature>
<protein>
    <submittedName>
        <fullName evidence="3">Serine/threonine-protein kinase RIO1</fullName>
    </submittedName>
</protein>
<dbReference type="SMART" id="SM00090">
    <property type="entry name" value="RIO"/>
    <property type="match status" value="1"/>
</dbReference>
<evidence type="ECO:0000256" key="1">
    <source>
        <dbReference type="SAM" id="MobiDB-lite"/>
    </source>
</evidence>
<dbReference type="InterPro" id="IPR000687">
    <property type="entry name" value="RIO_kinase"/>
</dbReference>
<keyword evidence="4" id="KW-1185">Reference proteome</keyword>
<dbReference type="AlphaFoldDB" id="W9RRV7"/>
<dbReference type="EMBL" id="KE345012">
    <property type="protein sequence ID" value="EXB89641.1"/>
    <property type="molecule type" value="Genomic_DNA"/>
</dbReference>
<keyword evidence="3" id="KW-0418">Kinase</keyword>
<feature type="region of interest" description="Disordered" evidence="1">
    <location>
        <begin position="93"/>
        <end position="119"/>
    </location>
</feature>
<organism evidence="3 4">
    <name type="scientific">Morus notabilis</name>
    <dbReference type="NCBI Taxonomy" id="981085"/>
    <lineage>
        <taxon>Eukaryota</taxon>
        <taxon>Viridiplantae</taxon>
        <taxon>Streptophyta</taxon>
        <taxon>Embryophyta</taxon>
        <taxon>Tracheophyta</taxon>
        <taxon>Spermatophyta</taxon>
        <taxon>Magnoliopsida</taxon>
        <taxon>eudicotyledons</taxon>
        <taxon>Gunneridae</taxon>
        <taxon>Pentapetalae</taxon>
        <taxon>rosids</taxon>
        <taxon>fabids</taxon>
        <taxon>Rosales</taxon>
        <taxon>Moraceae</taxon>
        <taxon>Moreae</taxon>
        <taxon>Morus</taxon>
    </lineage>
</organism>
<dbReference type="eggNOG" id="KOG2270">
    <property type="taxonomic scope" value="Eukaryota"/>
</dbReference>
<dbReference type="PANTHER" id="PTHR45723">
    <property type="entry name" value="SERINE/THREONINE-PROTEIN KINASE RIO1"/>
    <property type="match status" value="1"/>
</dbReference>
<dbReference type="Gene3D" id="3.30.200.20">
    <property type="entry name" value="Phosphorylase Kinase, domain 1"/>
    <property type="match status" value="1"/>
</dbReference>
<name>W9RRV7_9ROSA</name>
<reference evidence="4" key="1">
    <citation type="submission" date="2013-01" db="EMBL/GenBank/DDBJ databases">
        <title>Draft Genome Sequence of a Mulberry Tree, Morus notabilis C.K. Schneid.</title>
        <authorList>
            <person name="He N."/>
            <person name="Zhao S."/>
        </authorList>
    </citation>
    <scope>NUCLEOTIDE SEQUENCE</scope>
</reference>
<accession>W9RRV7</accession>
<sequence>MTCCFWDKAFKDEWCSLDNAYKKILHSGNNIKEEVFRCINLIGVCNPLILVDCSLSERDPADVEFSQHNREVSIAKMAVAEEKFDLSELKAAVNGGGGGVEEEEVEEEEDVSSSSDSEIGDALDLLDSKDDDYGFESGFTLNSRRPNAHGGIHSRHNSSTLQPLSNKNQKFSKNIRASPLEEWEGRLNVGMSNSVTTAIRESVRDMAIGKTKTTEKADRATVEQAIDPRTRMVLFKMLNRGVFHDINGCISTGKEANVYHATKSDGQELAIKVYKTSVLVFKIEKLSHSFVDFAEGRVRPKPWQQLDARDVPLDPLPSHPKAQQRQGRIAGDVRPSVLVVEEFFNRVYVPLEKQAKLVAISLKVIASSWWDLLQRDRICQGKLVILSWKRMKKKIKDQFLQFDFGNDLQSQRCYNNKLEATTCAMKEDIIEHTLSKRV</sequence>
<proteinExistence type="predicted"/>
<evidence type="ECO:0000313" key="3">
    <source>
        <dbReference type="EMBL" id="EXB89641.1"/>
    </source>
</evidence>
<keyword evidence="3" id="KW-0808">Transferase</keyword>
<dbReference type="GO" id="GO:0005524">
    <property type="term" value="F:ATP binding"/>
    <property type="evidence" value="ECO:0007669"/>
    <property type="project" value="InterPro"/>
</dbReference>
<feature type="compositionally biased region" description="Acidic residues" evidence="1">
    <location>
        <begin position="100"/>
        <end position="111"/>
    </location>
</feature>
<dbReference type="STRING" id="981085.W9RRV7"/>
<feature type="domain" description="RIO kinase" evidence="2">
    <location>
        <begin position="215"/>
        <end position="397"/>
    </location>
</feature>
<dbReference type="GO" id="GO:0004674">
    <property type="term" value="F:protein serine/threonine kinase activity"/>
    <property type="evidence" value="ECO:0007669"/>
    <property type="project" value="InterPro"/>
</dbReference>